<dbReference type="InterPro" id="IPR050833">
    <property type="entry name" value="Poly_Biosynth_Transport"/>
</dbReference>
<evidence type="ECO:0000313" key="8">
    <source>
        <dbReference type="Proteomes" id="UP000183918"/>
    </source>
</evidence>
<organism evidence="7 8">
    <name type="scientific">Lachnobacterium bovis DSM 14045</name>
    <dbReference type="NCBI Taxonomy" id="1122142"/>
    <lineage>
        <taxon>Bacteria</taxon>
        <taxon>Bacillati</taxon>
        <taxon>Bacillota</taxon>
        <taxon>Clostridia</taxon>
        <taxon>Lachnospirales</taxon>
        <taxon>Lachnospiraceae</taxon>
        <taxon>Lachnobacterium</taxon>
    </lineage>
</organism>
<dbReference type="Proteomes" id="UP000183918">
    <property type="component" value="Unassembled WGS sequence"/>
</dbReference>
<feature type="transmembrane region" description="Helical" evidence="6">
    <location>
        <begin position="358"/>
        <end position="377"/>
    </location>
</feature>
<proteinExistence type="predicted"/>
<dbReference type="CDD" id="cd13128">
    <property type="entry name" value="MATE_Wzx_like"/>
    <property type="match status" value="1"/>
</dbReference>
<feature type="transmembrane region" description="Helical" evidence="6">
    <location>
        <begin position="170"/>
        <end position="192"/>
    </location>
</feature>
<evidence type="ECO:0000256" key="3">
    <source>
        <dbReference type="ARBA" id="ARBA00022692"/>
    </source>
</evidence>
<reference evidence="7 8" key="1">
    <citation type="submission" date="2016-10" db="EMBL/GenBank/DDBJ databases">
        <authorList>
            <person name="de Groot N.N."/>
        </authorList>
    </citation>
    <scope>NUCLEOTIDE SEQUENCE [LARGE SCALE GENOMIC DNA]</scope>
    <source>
        <strain evidence="7 8">DSM 14045</strain>
    </source>
</reference>
<feature type="transmembrane region" description="Helical" evidence="6">
    <location>
        <begin position="43"/>
        <end position="66"/>
    </location>
</feature>
<dbReference type="OrthoDB" id="9815702at2"/>
<feature type="transmembrane region" description="Helical" evidence="6">
    <location>
        <begin position="115"/>
        <end position="136"/>
    </location>
</feature>
<feature type="transmembrane region" description="Helical" evidence="6">
    <location>
        <begin position="328"/>
        <end position="346"/>
    </location>
</feature>
<sequence>MKKKSVKINALMNTILSMSAFIFPLITFPYIADTLGVRMNGKINSISTIVTYFSMFAQLGIPTYGVRICAQNRNNKEELTRITQEILFINLVTAVLAYVILAGTTIFVPELRNDKLLIVIMSSIIVLNAIGVEWLYKALEEYTYITKRSIFFKFVSIILMFLLVHTPKDYMWYGAILIFASSASNIMNFINLRKYVYLKPVGNYNFKRHYKPIFIFFALTVATTIYTNLDIVMLRFMKGEDAVSYYSTAVKIKIILVSIVTSVSAVLLPKASIFVKEKKMKEFYEIIEKVLNFSFLIALPVVIFFSYFSREGIYFIANYKFADAVMPMVTIMPSIVFIAFTAVIGYQLLVPLGKEKNVLYSSIAGALVDLILNMIFIPKLGPTGASIGTLAAEIAVFIVQFGAMTEVNIMLFKKISYGKIILANVLAFVAVFSVKNIPLDIKSRVQDFILMAIAAAIFFGVYGIVLLVTKEKLTKELTTQLWGMIRRRKR</sequence>
<dbReference type="EMBL" id="FNPG01000010">
    <property type="protein sequence ID" value="SDY19685.1"/>
    <property type="molecule type" value="Genomic_DNA"/>
</dbReference>
<accession>A0A1H3HWQ2</accession>
<name>A0A1H3HWQ2_9FIRM</name>
<feature type="transmembrane region" description="Helical" evidence="6">
    <location>
        <begin position="416"/>
        <end position="436"/>
    </location>
</feature>
<evidence type="ECO:0000313" key="7">
    <source>
        <dbReference type="EMBL" id="SDY19685.1"/>
    </source>
</evidence>
<feature type="transmembrane region" description="Helical" evidence="6">
    <location>
        <begin position="290"/>
        <end position="308"/>
    </location>
</feature>
<dbReference type="RefSeq" id="WP_074716660.1">
    <property type="nucleotide sequence ID" value="NZ_FNPG01000010.1"/>
</dbReference>
<feature type="transmembrane region" description="Helical" evidence="6">
    <location>
        <begin position="12"/>
        <end position="31"/>
    </location>
</feature>
<evidence type="ECO:0000256" key="2">
    <source>
        <dbReference type="ARBA" id="ARBA00022475"/>
    </source>
</evidence>
<feature type="transmembrane region" description="Helical" evidence="6">
    <location>
        <begin position="383"/>
        <end position="404"/>
    </location>
</feature>
<gene>
    <name evidence="7" type="ORF">SAMN02910414_00976</name>
</gene>
<keyword evidence="4 6" id="KW-1133">Transmembrane helix</keyword>
<keyword evidence="5 6" id="KW-0472">Membrane</keyword>
<evidence type="ECO:0000256" key="4">
    <source>
        <dbReference type="ARBA" id="ARBA00022989"/>
    </source>
</evidence>
<dbReference type="GO" id="GO:0005886">
    <property type="term" value="C:plasma membrane"/>
    <property type="evidence" value="ECO:0007669"/>
    <property type="project" value="UniProtKB-SubCell"/>
</dbReference>
<protein>
    <submittedName>
        <fullName evidence="7">Membrane protein involved in the export of O-antigen and teichoic acid</fullName>
    </submittedName>
</protein>
<comment type="subcellular location">
    <subcellularLocation>
        <location evidence="1">Cell membrane</location>
        <topology evidence="1">Multi-pass membrane protein</topology>
    </subcellularLocation>
</comment>
<feature type="transmembrane region" description="Helical" evidence="6">
    <location>
        <begin position="87"/>
        <end position="109"/>
    </location>
</feature>
<keyword evidence="8" id="KW-1185">Reference proteome</keyword>
<feature type="transmembrane region" description="Helical" evidence="6">
    <location>
        <begin position="148"/>
        <end position="164"/>
    </location>
</feature>
<feature type="transmembrane region" description="Helical" evidence="6">
    <location>
        <begin position="213"/>
        <end position="237"/>
    </location>
</feature>
<feature type="transmembrane region" description="Helical" evidence="6">
    <location>
        <begin position="448"/>
        <end position="468"/>
    </location>
</feature>
<evidence type="ECO:0000256" key="5">
    <source>
        <dbReference type="ARBA" id="ARBA00023136"/>
    </source>
</evidence>
<dbReference type="Pfam" id="PF01943">
    <property type="entry name" value="Polysacc_synt"/>
    <property type="match status" value="1"/>
</dbReference>
<dbReference type="AlphaFoldDB" id="A0A1H3HWQ2"/>
<dbReference type="InterPro" id="IPR002797">
    <property type="entry name" value="Polysacc_synth"/>
</dbReference>
<keyword evidence="3 6" id="KW-0812">Transmembrane</keyword>
<keyword evidence="2" id="KW-1003">Cell membrane</keyword>
<dbReference type="STRING" id="1122142.SAMN02910414_00976"/>
<feature type="transmembrane region" description="Helical" evidence="6">
    <location>
        <begin position="249"/>
        <end position="269"/>
    </location>
</feature>
<evidence type="ECO:0000256" key="6">
    <source>
        <dbReference type="SAM" id="Phobius"/>
    </source>
</evidence>
<dbReference type="PANTHER" id="PTHR30250:SF11">
    <property type="entry name" value="O-ANTIGEN TRANSPORTER-RELATED"/>
    <property type="match status" value="1"/>
</dbReference>
<dbReference type="PANTHER" id="PTHR30250">
    <property type="entry name" value="PST FAMILY PREDICTED COLANIC ACID TRANSPORTER"/>
    <property type="match status" value="1"/>
</dbReference>
<evidence type="ECO:0000256" key="1">
    <source>
        <dbReference type="ARBA" id="ARBA00004651"/>
    </source>
</evidence>